<name>A0A512J758_9HYPH</name>
<reference evidence="8" key="4">
    <citation type="submission" date="2023-01" db="EMBL/GenBank/DDBJ databases">
        <title>Draft genome sequence of Methylobacterium oxalidis strain NBRC 107715.</title>
        <authorList>
            <person name="Sun Q."/>
            <person name="Mori K."/>
        </authorList>
    </citation>
    <scope>NUCLEOTIDE SEQUENCE</scope>
    <source>
        <strain evidence="8">NBRC 107715</strain>
    </source>
</reference>
<dbReference type="GO" id="GO:0016829">
    <property type="term" value="F:lyase activity"/>
    <property type="evidence" value="ECO:0007669"/>
    <property type="project" value="UniProtKB-KW"/>
</dbReference>
<dbReference type="Proteomes" id="UP001156856">
    <property type="component" value="Unassembled WGS sequence"/>
</dbReference>
<sequence length="686" mass="72105">MDGLGTRDFAQQQPVVVASRRDGARAKRLAWYLGRLRAMGPGEILHRVGEAARRRAWMRRPAAWDALPPGDPAPLPDLPELRRALAASAVLPGVARSLDEIRAGRFHYFGRDWPEPGFAEPGAGAAFWFHDPVCGGRWPGPEVGAFRVDVRSTVEAPDGTGRPGDVKYVWEPARLQMLHPLAAAWAAEDAAAGESARAILASFIAENPPYGGVHWFSGIEMALRLVGLALVAASAGPEGLPPGERAAFRRLVAAHARAIAAFPSLHSSANNHRIAEGLGLLVAGLLLAGADREAAAYEAAGRGILETEAERQIFPDGVGAEQSLTYQAWTMEMLGLGAVLARAAGRPLAASVTARLALGAGFLRAMLDAGGRCPAIGDDDEGRILSDGLGPEPRYVASVTAAIAGLVGRPDLAPPARDPHLRDAIFGAPAAARPVEPGLRVFRTGGYTVCHAQVRGRAAHLVFDHGPIGYLGLAAHGHADALAVWLSIDGNPVLIDAGTYLYHAGGRRRVAMRESLAHNTLSVMGASHSVASAGFHWASRADARLVSEAGGAEWSMTGAHEGYRRRFGVAHRRRVAKAGDGFRIGDALDGAGQPLSVEIRFLIHPDLAVAEHEGGVSVRDASGLLCHFAPPSGFGTRLVSADRAGPEPEAVHAPRFGHLAAAHSLIFAGTLGAEEALTRIEIGARS</sequence>
<gene>
    <name evidence="8" type="ORF">GCM10007888_09950</name>
    <name evidence="7" type="ORF">MOX02_38420</name>
</gene>
<keyword evidence="2" id="KW-0732">Signal</keyword>
<evidence type="ECO:0000313" key="9">
    <source>
        <dbReference type="Proteomes" id="UP000321960"/>
    </source>
</evidence>
<keyword evidence="10" id="KW-1185">Reference proteome</keyword>
<dbReference type="Proteomes" id="UP000321960">
    <property type="component" value="Unassembled WGS sequence"/>
</dbReference>
<dbReference type="Gene3D" id="2.70.98.70">
    <property type="match status" value="1"/>
</dbReference>
<dbReference type="GO" id="GO:0042597">
    <property type="term" value="C:periplasmic space"/>
    <property type="evidence" value="ECO:0007669"/>
    <property type="project" value="UniProtKB-SubCell"/>
</dbReference>
<evidence type="ECO:0000313" key="10">
    <source>
        <dbReference type="Proteomes" id="UP001156856"/>
    </source>
</evidence>
<dbReference type="InterPro" id="IPR008929">
    <property type="entry name" value="Chondroitin_lyas"/>
</dbReference>
<accession>A0A512J758</accession>
<organism evidence="7 9">
    <name type="scientific">Methylobacterium oxalidis</name>
    <dbReference type="NCBI Taxonomy" id="944322"/>
    <lineage>
        <taxon>Bacteria</taxon>
        <taxon>Pseudomonadati</taxon>
        <taxon>Pseudomonadota</taxon>
        <taxon>Alphaproteobacteria</taxon>
        <taxon>Hyphomicrobiales</taxon>
        <taxon>Methylobacteriaceae</taxon>
        <taxon>Methylobacterium</taxon>
    </lineage>
</organism>
<dbReference type="EMBL" id="BJZU01000079">
    <property type="protein sequence ID" value="GEP05804.1"/>
    <property type="molecule type" value="Genomic_DNA"/>
</dbReference>
<dbReference type="PANTHER" id="PTHR39210:SF1">
    <property type="entry name" value="HEPARIN-SULFATE LYASE"/>
    <property type="match status" value="1"/>
</dbReference>
<protein>
    <submittedName>
        <fullName evidence="7">Uncharacterized protein</fullName>
    </submittedName>
</protein>
<keyword evidence="4" id="KW-0456">Lyase</keyword>
<dbReference type="AlphaFoldDB" id="A0A512J758"/>
<reference evidence="8" key="1">
    <citation type="journal article" date="2014" name="Int. J. Syst. Evol. Microbiol.">
        <title>Complete genome of a new Firmicutes species belonging to the dominant human colonic microbiota ('Ruminococcus bicirculans') reveals two chromosomes and a selective capacity to utilize plant glucans.</title>
        <authorList>
            <consortium name="NISC Comparative Sequencing Program"/>
            <person name="Wegmann U."/>
            <person name="Louis P."/>
            <person name="Goesmann A."/>
            <person name="Henrissat B."/>
            <person name="Duncan S.H."/>
            <person name="Flint H.J."/>
        </authorList>
    </citation>
    <scope>NUCLEOTIDE SEQUENCE</scope>
    <source>
        <strain evidence="8">NBRC 107715</strain>
    </source>
</reference>
<feature type="domain" description="Heparinase II/III-like C-terminal" evidence="5">
    <location>
        <begin position="437"/>
        <end position="671"/>
    </location>
</feature>
<evidence type="ECO:0000313" key="8">
    <source>
        <dbReference type="EMBL" id="GLS62614.1"/>
    </source>
</evidence>
<evidence type="ECO:0000259" key="5">
    <source>
        <dbReference type="Pfam" id="PF07940"/>
    </source>
</evidence>
<evidence type="ECO:0000256" key="2">
    <source>
        <dbReference type="ARBA" id="ARBA00022729"/>
    </source>
</evidence>
<evidence type="ECO:0000256" key="4">
    <source>
        <dbReference type="ARBA" id="ARBA00023239"/>
    </source>
</evidence>
<reference evidence="10" key="2">
    <citation type="journal article" date="2019" name="Int. J. Syst. Evol. Microbiol.">
        <title>The Global Catalogue of Microorganisms (GCM) 10K type strain sequencing project: providing services to taxonomists for standard genome sequencing and annotation.</title>
        <authorList>
            <consortium name="The Broad Institute Genomics Platform"/>
            <consortium name="The Broad Institute Genome Sequencing Center for Infectious Disease"/>
            <person name="Wu L."/>
            <person name="Ma J."/>
        </authorList>
    </citation>
    <scope>NUCLEOTIDE SEQUENCE [LARGE SCALE GENOMIC DNA]</scope>
    <source>
        <strain evidence="10">NBRC 107715</strain>
    </source>
</reference>
<proteinExistence type="predicted"/>
<dbReference type="PANTHER" id="PTHR39210">
    <property type="entry name" value="HEPARIN-SULFATE LYASE"/>
    <property type="match status" value="1"/>
</dbReference>
<evidence type="ECO:0000256" key="3">
    <source>
        <dbReference type="ARBA" id="ARBA00022764"/>
    </source>
</evidence>
<reference evidence="7 9" key="3">
    <citation type="submission" date="2019-07" db="EMBL/GenBank/DDBJ databases">
        <title>Whole genome shotgun sequence of Methylobacterium oxalidis NBRC 107715.</title>
        <authorList>
            <person name="Hosoyama A."/>
            <person name="Uohara A."/>
            <person name="Ohji S."/>
            <person name="Ichikawa N."/>
        </authorList>
    </citation>
    <scope>NUCLEOTIDE SEQUENCE [LARGE SCALE GENOMIC DNA]</scope>
    <source>
        <strain evidence="7 9">NBRC 107715</strain>
    </source>
</reference>
<dbReference type="EMBL" id="BSPK01000016">
    <property type="protein sequence ID" value="GLS62614.1"/>
    <property type="molecule type" value="Genomic_DNA"/>
</dbReference>
<evidence type="ECO:0000313" key="7">
    <source>
        <dbReference type="EMBL" id="GEP05804.1"/>
    </source>
</evidence>
<dbReference type="InterPro" id="IPR031680">
    <property type="entry name" value="Hepar_II_III_N"/>
</dbReference>
<dbReference type="Pfam" id="PF07940">
    <property type="entry name" value="Hepar_II_III_C"/>
    <property type="match status" value="1"/>
</dbReference>
<keyword evidence="3" id="KW-0574">Periplasm</keyword>
<dbReference type="Gene3D" id="1.50.10.100">
    <property type="entry name" value="Chondroitin AC/alginate lyase"/>
    <property type="match status" value="1"/>
</dbReference>
<dbReference type="InterPro" id="IPR012480">
    <property type="entry name" value="Hepar_II_III_C"/>
</dbReference>
<evidence type="ECO:0000256" key="1">
    <source>
        <dbReference type="ARBA" id="ARBA00004418"/>
    </source>
</evidence>
<feature type="domain" description="Heparin-sulfate lyase N-terminal" evidence="6">
    <location>
        <begin position="169"/>
        <end position="332"/>
    </location>
</feature>
<comment type="caution">
    <text evidence="7">The sequence shown here is derived from an EMBL/GenBank/DDBJ whole genome shotgun (WGS) entry which is preliminary data.</text>
</comment>
<comment type="subcellular location">
    <subcellularLocation>
        <location evidence="1">Periplasm</location>
    </subcellularLocation>
</comment>
<dbReference type="Pfam" id="PF16889">
    <property type="entry name" value="Hepar_II_III_N"/>
    <property type="match status" value="1"/>
</dbReference>
<evidence type="ECO:0000259" key="6">
    <source>
        <dbReference type="Pfam" id="PF16889"/>
    </source>
</evidence>
<dbReference type="SUPFAM" id="SSF48230">
    <property type="entry name" value="Chondroitin AC/alginate lyase"/>
    <property type="match status" value="1"/>
</dbReference>